<comment type="similarity">
    <text evidence="2 5">Belongs to the acyl-CoA dehydrogenase family.</text>
</comment>
<dbReference type="SUPFAM" id="SSF47203">
    <property type="entry name" value="Acyl-CoA dehydrogenase C-terminal domain-like"/>
    <property type="match status" value="1"/>
</dbReference>
<dbReference type="Gene3D" id="2.40.110.10">
    <property type="entry name" value="Butyryl-CoA Dehydrogenase, subunit A, domain 2"/>
    <property type="match status" value="1"/>
</dbReference>
<dbReference type="InterPro" id="IPR006089">
    <property type="entry name" value="Acyl-CoA_DH_CS"/>
</dbReference>
<evidence type="ECO:0000313" key="10">
    <source>
        <dbReference type="Proteomes" id="UP001315967"/>
    </source>
</evidence>
<accession>A0ABY5P4R9</accession>
<dbReference type="InterPro" id="IPR037069">
    <property type="entry name" value="AcylCoA_DH/ox_N_sf"/>
</dbReference>
<dbReference type="SUPFAM" id="SSF56645">
    <property type="entry name" value="Acyl-CoA dehydrogenase NM domain-like"/>
    <property type="match status" value="1"/>
</dbReference>
<dbReference type="Pfam" id="PF02770">
    <property type="entry name" value="Acyl-CoA_dh_M"/>
    <property type="match status" value="1"/>
</dbReference>
<reference evidence="9 10" key="1">
    <citation type="submission" date="2022-08" db="EMBL/GenBank/DDBJ databases">
        <title>Aerococcaceae sp. nov isolated from spoiled eye mask.</title>
        <authorList>
            <person name="Zhou G."/>
            <person name="Xie X.-B."/>
            <person name="Shi Q.-S."/>
            <person name="Wang Y.-S."/>
            <person name="Wen X."/>
            <person name="Peng H."/>
            <person name="Yang X.-J."/>
            <person name="Tao H.-B."/>
            <person name="Huang X.-M."/>
        </authorList>
    </citation>
    <scope>NUCLEOTIDE SEQUENCE [LARGE SCALE GENOMIC DNA]</scope>
    <source>
        <strain evidence="10">DM20194951</strain>
    </source>
</reference>
<keyword evidence="3 5" id="KW-0285">Flavoprotein</keyword>
<evidence type="ECO:0000256" key="2">
    <source>
        <dbReference type="ARBA" id="ARBA00009347"/>
    </source>
</evidence>
<dbReference type="InterPro" id="IPR009100">
    <property type="entry name" value="AcylCoA_DH/oxidase_NM_dom_sf"/>
</dbReference>
<sequence>MTIEKQQIISDINQFITEELDDVVKPFDESDAYPGEYVQKLIDLKLLDLVDNNEFEAFFKLISRISAKFPALGSILLTQAVYGVLSLKMFGTQEQQERYLVEALKGSNMIGYAFTEETHGSRYWNFDTKAEETPDGWVITGRKATVSNASVSSTLIVGALVENTTGDDELGLFLVETDAKGVLVEEPFEKMGMHGLPVSQVRFDKVFISRQQLLGETLSGISQHDALIDKMRLAISAQSVGIARGSLEKAFKFTRSKRKFGGRLIDLELTQYRLAELITLLEATESFLDDVVKNHLDDKRKISMVKLMSAQMAVDITESVLQLTGGHGYMRNNEIERYVRDAKLLPIYGGSQDTQKITIIEPWLAN</sequence>
<evidence type="ECO:0000256" key="1">
    <source>
        <dbReference type="ARBA" id="ARBA00001974"/>
    </source>
</evidence>
<evidence type="ECO:0000259" key="6">
    <source>
        <dbReference type="Pfam" id="PF00441"/>
    </source>
</evidence>
<dbReference type="InterPro" id="IPR046373">
    <property type="entry name" value="Acyl-CoA_Oxase/DH_mid-dom_sf"/>
</dbReference>
<feature type="domain" description="Acyl-CoA dehydrogenase/oxidase N-terminal" evidence="8">
    <location>
        <begin position="4"/>
        <end position="106"/>
    </location>
</feature>
<dbReference type="Pfam" id="PF02771">
    <property type="entry name" value="Acyl-CoA_dh_N"/>
    <property type="match status" value="1"/>
</dbReference>
<dbReference type="Gene3D" id="1.10.540.10">
    <property type="entry name" value="Acyl-CoA dehydrogenase/oxidase, N-terminal domain"/>
    <property type="match status" value="1"/>
</dbReference>
<evidence type="ECO:0000256" key="4">
    <source>
        <dbReference type="ARBA" id="ARBA00022827"/>
    </source>
</evidence>
<keyword evidence="10" id="KW-1185">Reference proteome</keyword>
<protein>
    <submittedName>
        <fullName evidence="9">Acyl-CoA dehydrogenase</fullName>
    </submittedName>
</protein>
<dbReference type="PANTHER" id="PTHR43884">
    <property type="entry name" value="ACYL-COA DEHYDROGENASE"/>
    <property type="match status" value="1"/>
</dbReference>
<dbReference type="Pfam" id="PF00441">
    <property type="entry name" value="Acyl-CoA_dh_1"/>
    <property type="match status" value="1"/>
</dbReference>
<dbReference type="RefSeq" id="WP_313792924.1">
    <property type="nucleotide sequence ID" value="NZ_CP102453.1"/>
</dbReference>
<dbReference type="PANTHER" id="PTHR43884:SF12">
    <property type="entry name" value="ISOVALERYL-COA DEHYDROGENASE, MITOCHONDRIAL-RELATED"/>
    <property type="match status" value="1"/>
</dbReference>
<feature type="domain" description="Acyl-CoA oxidase/dehydrogenase middle" evidence="7">
    <location>
        <begin position="112"/>
        <end position="206"/>
    </location>
</feature>
<dbReference type="InterPro" id="IPR006091">
    <property type="entry name" value="Acyl-CoA_Oxase/DH_mid-dom"/>
</dbReference>
<dbReference type="InterPro" id="IPR009075">
    <property type="entry name" value="AcylCo_DH/oxidase_C"/>
</dbReference>
<feature type="domain" description="Acyl-CoA dehydrogenase/oxidase C-terminal" evidence="6">
    <location>
        <begin position="220"/>
        <end position="360"/>
    </location>
</feature>
<evidence type="ECO:0000259" key="7">
    <source>
        <dbReference type="Pfam" id="PF02770"/>
    </source>
</evidence>
<evidence type="ECO:0000313" key="9">
    <source>
        <dbReference type="EMBL" id="UUX33423.1"/>
    </source>
</evidence>
<keyword evidence="5" id="KW-0560">Oxidoreductase</keyword>
<dbReference type="CDD" id="cd00567">
    <property type="entry name" value="ACAD"/>
    <property type="match status" value="1"/>
</dbReference>
<dbReference type="InterPro" id="IPR013786">
    <property type="entry name" value="AcylCoA_DH/ox_N"/>
</dbReference>
<proteinExistence type="inferred from homology"/>
<evidence type="ECO:0000259" key="8">
    <source>
        <dbReference type="Pfam" id="PF02771"/>
    </source>
</evidence>
<keyword evidence="4 5" id="KW-0274">FAD</keyword>
<dbReference type="EMBL" id="CP102453">
    <property type="protein sequence ID" value="UUX33423.1"/>
    <property type="molecule type" value="Genomic_DNA"/>
</dbReference>
<organism evidence="9 10">
    <name type="scientific">Fundicoccus culcitae</name>
    <dbReference type="NCBI Taxonomy" id="2969821"/>
    <lineage>
        <taxon>Bacteria</taxon>
        <taxon>Bacillati</taxon>
        <taxon>Bacillota</taxon>
        <taxon>Bacilli</taxon>
        <taxon>Lactobacillales</taxon>
        <taxon>Aerococcaceae</taxon>
        <taxon>Fundicoccus</taxon>
    </lineage>
</organism>
<dbReference type="PROSITE" id="PS00073">
    <property type="entry name" value="ACYL_COA_DH_2"/>
    <property type="match status" value="1"/>
</dbReference>
<evidence type="ECO:0000256" key="3">
    <source>
        <dbReference type="ARBA" id="ARBA00022630"/>
    </source>
</evidence>
<dbReference type="Proteomes" id="UP001315967">
    <property type="component" value="Chromosome"/>
</dbReference>
<dbReference type="Gene3D" id="1.20.140.10">
    <property type="entry name" value="Butyryl-CoA Dehydrogenase, subunit A, domain 3"/>
    <property type="match status" value="1"/>
</dbReference>
<name>A0ABY5P4R9_9LACT</name>
<evidence type="ECO:0000256" key="5">
    <source>
        <dbReference type="RuleBase" id="RU362125"/>
    </source>
</evidence>
<comment type="cofactor">
    <cofactor evidence="1 5">
        <name>FAD</name>
        <dbReference type="ChEBI" id="CHEBI:57692"/>
    </cofactor>
</comment>
<dbReference type="InterPro" id="IPR036250">
    <property type="entry name" value="AcylCo_DH-like_C"/>
</dbReference>
<gene>
    <name evidence="9" type="ORF">NRE15_10995</name>
</gene>